<evidence type="ECO:0000313" key="3">
    <source>
        <dbReference type="RefSeq" id="XP_015890471.2"/>
    </source>
</evidence>
<dbReference type="InterPro" id="IPR002213">
    <property type="entry name" value="UDP_glucos_trans"/>
</dbReference>
<dbReference type="GO" id="GO:0008194">
    <property type="term" value="F:UDP-glycosyltransferase activity"/>
    <property type="evidence" value="ECO:0007669"/>
    <property type="project" value="InterPro"/>
</dbReference>
<dbReference type="KEGG" id="zju:107425050"/>
<sequence length="476" mass="54172">MANREDKLHIAMFPWLAFGHMIPYLELAKLIAQKGHCISFISTPRNIDRLPRLPPNLSPFINFIKLPLPHQKNLPPNAEATTDLPLDKVPFLKKAYDSLLESITHFLQSSNPDWLLYDFAAYWLPDIARNLGIPNANFSIFIAAALSFVGPTSVPDYRKEPEEFAVPPKWVPFPTTVAFRLFEVLKLAGELNGEDDDNDNVSAVERIKETLGGCDVIAVRGCMEFEPEWIHLLEDINRKPVLQVGMLPTRPTINDDDIDNDDYHKWKPMKEWLDLQKAGSVVYVAFGSEAEHSQAELNEIALGLELSELPFFWVLRSTRTYGSTRLPDGFEERTRGHGFVCKSWAPQVNILGHDSVGGFLTHAGWSSVVESLQFGRPLVLLTYSNDQGINAKVLEEKMIGHIIERDERDGSFTREAVAESLKLVVVKEEGKIYRDKAKEMKPLFSDMDLQEKYVDNFLDYLITHRQRPKVEDEKVI</sequence>
<keyword evidence="2" id="KW-1185">Reference proteome</keyword>
<proteinExistence type="predicted"/>
<dbReference type="Proteomes" id="UP001652623">
    <property type="component" value="Chromosome 7"/>
</dbReference>
<evidence type="ECO:0000313" key="2">
    <source>
        <dbReference type="Proteomes" id="UP001652623"/>
    </source>
</evidence>
<gene>
    <name evidence="3" type="primary">LOC107425050</name>
</gene>
<dbReference type="InParanoid" id="A0A6P4A9E0"/>
<organism evidence="2 3">
    <name type="scientific">Ziziphus jujuba</name>
    <name type="common">Chinese jujube</name>
    <name type="synonym">Ziziphus sativa</name>
    <dbReference type="NCBI Taxonomy" id="326968"/>
    <lineage>
        <taxon>Eukaryota</taxon>
        <taxon>Viridiplantae</taxon>
        <taxon>Streptophyta</taxon>
        <taxon>Embryophyta</taxon>
        <taxon>Tracheophyta</taxon>
        <taxon>Spermatophyta</taxon>
        <taxon>Magnoliopsida</taxon>
        <taxon>eudicotyledons</taxon>
        <taxon>Gunneridae</taxon>
        <taxon>Pentapetalae</taxon>
        <taxon>rosids</taxon>
        <taxon>fabids</taxon>
        <taxon>Rosales</taxon>
        <taxon>Rhamnaceae</taxon>
        <taxon>Paliureae</taxon>
        <taxon>Ziziphus</taxon>
    </lineage>
</organism>
<dbReference type="AlphaFoldDB" id="A0A6P4A9E0"/>
<accession>A0A6P4A9E0</accession>
<dbReference type="SUPFAM" id="SSF53756">
    <property type="entry name" value="UDP-Glycosyltransferase/glycogen phosphorylase"/>
    <property type="match status" value="1"/>
</dbReference>
<reference evidence="3" key="1">
    <citation type="submission" date="2025-08" db="UniProtKB">
        <authorList>
            <consortium name="RefSeq"/>
        </authorList>
    </citation>
    <scope>IDENTIFICATION</scope>
    <source>
        <tissue evidence="3">Seedling</tissue>
    </source>
</reference>
<keyword evidence="1" id="KW-0808">Transferase</keyword>
<dbReference type="PANTHER" id="PTHR48045:SF20">
    <property type="entry name" value="UDP-RHAMNOSE:RHAMNOSYLTRANSFERASE 1"/>
    <property type="match status" value="1"/>
</dbReference>
<name>A0A6P4A9E0_ZIZJJ</name>
<evidence type="ECO:0000256" key="1">
    <source>
        <dbReference type="ARBA" id="ARBA00022679"/>
    </source>
</evidence>
<protein>
    <submittedName>
        <fullName evidence="3">UDP-glycosyltransferase 91A1-like</fullName>
    </submittedName>
</protein>
<dbReference type="RefSeq" id="XP_015890471.2">
    <property type="nucleotide sequence ID" value="XM_016034985.4"/>
</dbReference>
<dbReference type="CDD" id="cd03784">
    <property type="entry name" value="GT1_Gtf-like"/>
    <property type="match status" value="1"/>
</dbReference>
<dbReference type="FunCoup" id="A0A6P4A9E0">
    <property type="interactions" value="10"/>
</dbReference>
<dbReference type="Pfam" id="PF00201">
    <property type="entry name" value="UDPGT"/>
    <property type="match status" value="1"/>
</dbReference>
<dbReference type="Gene3D" id="3.40.50.2000">
    <property type="entry name" value="Glycogen Phosphorylase B"/>
    <property type="match status" value="2"/>
</dbReference>
<dbReference type="GeneID" id="107425050"/>
<dbReference type="PANTHER" id="PTHR48045">
    <property type="entry name" value="UDP-GLYCOSYLTRANSFERASE 72B1"/>
    <property type="match status" value="1"/>
</dbReference>